<evidence type="ECO:0000256" key="5">
    <source>
        <dbReference type="ARBA" id="ARBA00022806"/>
    </source>
</evidence>
<dbReference type="SMART" id="SM00487">
    <property type="entry name" value="DEXDc"/>
    <property type="match status" value="1"/>
</dbReference>
<evidence type="ECO:0000313" key="12">
    <source>
        <dbReference type="EMBL" id="MFC3811873.1"/>
    </source>
</evidence>
<name>A0ABV7Z0Z3_9BACT</name>
<keyword evidence="6 9" id="KW-0067">ATP-binding</keyword>
<dbReference type="EC" id="3.6.4.-" evidence="9"/>
<dbReference type="SUPFAM" id="SSF52540">
    <property type="entry name" value="P-loop containing nucleoside triphosphate hydrolases"/>
    <property type="match status" value="2"/>
</dbReference>
<dbReference type="Gene3D" id="3.90.1150.50">
    <property type="entry name" value="Transcription-repair-coupling factor, D7 domain"/>
    <property type="match status" value="1"/>
</dbReference>
<evidence type="ECO:0000256" key="8">
    <source>
        <dbReference type="ARBA" id="ARBA00023204"/>
    </source>
</evidence>
<dbReference type="Gene3D" id="3.40.50.300">
    <property type="entry name" value="P-loop containing nucleotide triphosphate hydrolases"/>
    <property type="match status" value="2"/>
</dbReference>
<comment type="similarity">
    <text evidence="9">In the C-terminal section; belongs to the helicase family. RecG subfamily.</text>
</comment>
<dbReference type="SMART" id="SM00490">
    <property type="entry name" value="HELICc"/>
    <property type="match status" value="1"/>
</dbReference>
<evidence type="ECO:0000313" key="13">
    <source>
        <dbReference type="Proteomes" id="UP001595616"/>
    </source>
</evidence>
<comment type="function">
    <text evidence="9">Couples transcription and DNA repair by recognizing RNA polymerase (RNAP) stalled at DNA lesions. Mediates ATP-dependent release of RNAP and its truncated transcript from the DNA, and recruitment of nucleotide excision repair machinery to the damaged site.</text>
</comment>
<keyword evidence="13" id="KW-1185">Reference proteome</keyword>
<keyword evidence="1 9" id="KW-0963">Cytoplasm</keyword>
<dbReference type="SMART" id="SM00982">
    <property type="entry name" value="TRCF"/>
    <property type="match status" value="1"/>
</dbReference>
<keyword evidence="4 9" id="KW-0378">Hydrolase</keyword>
<organism evidence="12 13">
    <name type="scientific">Lacihabitans lacunae</name>
    <dbReference type="NCBI Taxonomy" id="1028214"/>
    <lineage>
        <taxon>Bacteria</taxon>
        <taxon>Pseudomonadati</taxon>
        <taxon>Bacteroidota</taxon>
        <taxon>Cytophagia</taxon>
        <taxon>Cytophagales</taxon>
        <taxon>Leadbetterellaceae</taxon>
        <taxon>Lacihabitans</taxon>
    </lineage>
</organism>
<feature type="domain" description="Helicase C-terminal" evidence="11">
    <location>
        <begin position="744"/>
        <end position="910"/>
    </location>
</feature>
<dbReference type="PANTHER" id="PTHR47964:SF1">
    <property type="entry name" value="ATP-DEPENDENT DNA HELICASE HOMOLOG RECG, CHLOROPLASTIC"/>
    <property type="match status" value="1"/>
</dbReference>
<evidence type="ECO:0000256" key="9">
    <source>
        <dbReference type="HAMAP-Rule" id="MF_00969"/>
    </source>
</evidence>
<keyword evidence="7 9" id="KW-0238">DNA-binding</keyword>
<dbReference type="RefSeq" id="WP_379838725.1">
    <property type="nucleotide sequence ID" value="NZ_JBHRYQ010000001.1"/>
</dbReference>
<feature type="domain" description="Helicase ATP-binding" evidence="10">
    <location>
        <begin position="574"/>
        <end position="735"/>
    </location>
</feature>
<dbReference type="Pfam" id="PF00270">
    <property type="entry name" value="DEAD"/>
    <property type="match status" value="1"/>
</dbReference>
<accession>A0ABV7Z0Z3</accession>
<evidence type="ECO:0000256" key="4">
    <source>
        <dbReference type="ARBA" id="ARBA00022801"/>
    </source>
</evidence>
<dbReference type="InterPro" id="IPR005118">
    <property type="entry name" value="TRCF_C"/>
</dbReference>
<dbReference type="NCBIfam" id="TIGR00580">
    <property type="entry name" value="mfd"/>
    <property type="match status" value="1"/>
</dbReference>
<dbReference type="InterPro" id="IPR037235">
    <property type="entry name" value="TRCF-like_C_D7"/>
</dbReference>
<dbReference type="SMART" id="SM01058">
    <property type="entry name" value="CarD_TRCF"/>
    <property type="match status" value="1"/>
</dbReference>
<reference evidence="13" key="1">
    <citation type="journal article" date="2019" name="Int. J. Syst. Evol. Microbiol.">
        <title>The Global Catalogue of Microorganisms (GCM) 10K type strain sequencing project: providing services to taxonomists for standard genome sequencing and annotation.</title>
        <authorList>
            <consortium name="The Broad Institute Genomics Platform"/>
            <consortium name="The Broad Institute Genome Sequencing Center for Infectious Disease"/>
            <person name="Wu L."/>
            <person name="Ma J."/>
        </authorList>
    </citation>
    <scope>NUCLEOTIDE SEQUENCE [LARGE SCALE GENOMIC DNA]</scope>
    <source>
        <strain evidence="13">CECT 7956</strain>
    </source>
</reference>
<keyword evidence="2 9" id="KW-0547">Nucleotide-binding</keyword>
<comment type="caution">
    <text evidence="12">The sequence shown here is derived from an EMBL/GenBank/DDBJ whole genome shotgun (WGS) entry which is preliminary data.</text>
</comment>
<gene>
    <name evidence="9 12" type="primary">mfd</name>
    <name evidence="12" type="ORF">ACFOOI_14515</name>
</gene>
<dbReference type="PROSITE" id="PS51192">
    <property type="entry name" value="HELICASE_ATP_BIND_1"/>
    <property type="match status" value="1"/>
</dbReference>
<dbReference type="PROSITE" id="PS51194">
    <property type="entry name" value="HELICASE_CTER"/>
    <property type="match status" value="1"/>
</dbReference>
<comment type="similarity">
    <text evidence="9">In the N-terminal section; belongs to the UvrB family.</text>
</comment>
<comment type="subcellular location">
    <subcellularLocation>
        <location evidence="9">Cytoplasm</location>
    </subcellularLocation>
</comment>
<dbReference type="InterPro" id="IPR011545">
    <property type="entry name" value="DEAD/DEAH_box_helicase_dom"/>
</dbReference>
<keyword evidence="8 9" id="KW-0234">DNA repair</keyword>
<evidence type="ECO:0000256" key="7">
    <source>
        <dbReference type="ARBA" id="ARBA00023125"/>
    </source>
</evidence>
<dbReference type="InterPro" id="IPR014001">
    <property type="entry name" value="Helicase_ATP-bd"/>
</dbReference>
<dbReference type="InterPro" id="IPR036101">
    <property type="entry name" value="CarD-like/TRCF_RID_sf"/>
</dbReference>
<evidence type="ECO:0000256" key="3">
    <source>
        <dbReference type="ARBA" id="ARBA00022763"/>
    </source>
</evidence>
<dbReference type="Gene3D" id="3.30.2060.10">
    <property type="entry name" value="Penicillin-binding protein 1b domain"/>
    <property type="match status" value="1"/>
</dbReference>
<dbReference type="InterPro" id="IPR004576">
    <property type="entry name" value="Mfd"/>
</dbReference>
<dbReference type="InterPro" id="IPR001650">
    <property type="entry name" value="Helicase_C-like"/>
</dbReference>
<dbReference type="EMBL" id="JBHRYQ010000001">
    <property type="protein sequence ID" value="MFC3811873.1"/>
    <property type="molecule type" value="Genomic_DNA"/>
</dbReference>
<dbReference type="PANTHER" id="PTHR47964">
    <property type="entry name" value="ATP-DEPENDENT DNA HELICASE HOMOLOG RECG, CHLOROPLASTIC"/>
    <property type="match status" value="1"/>
</dbReference>
<dbReference type="Gene3D" id="2.40.10.170">
    <property type="match status" value="1"/>
</dbReference>
<dbReference type="Pfam" id="PF02559">
    <property type="entry name" value="CarD_TRCF_RID"/>
    <property type="match status" value="1"/>
</dbReference>
<evidence type="ECO:0000256" key="6">
    <source>
        <dbReference type="ARBA" id="ARBA00022840"/>
    </source>
</evidence>
<keyword evidence="5" id="KW-0347">Helicase</keyword>
<dbReference type="InterPro" id="IPR003711">
    <property type="entry name" value="CarD-like/TRCF_RID"/>
</dbReference>
<dbReference type="SUPFAM" id="SSF141259">
    <property type="entry name" value="CarD-like"/>
    <property type="match status" value="1"/>
</dbReference>
<dbReference type="InterPro" id="IPR047112">
    <property type="entry name" value="RecG/Mfd"/>
</dbReference>
<dbReference type="CDD" id="cd17991">
    <property type="entry name" value="DEXHc_TRCF"/>
    <property type="match status" value="1"/>
</dbReference>
<sequence>MNAQDFLKIYTEDSFVKSFVQSQSNIQNIQLIGLSGSLTAVMFAAVFKNDPKTRIIVLNDKEDALFFFNDLQNLFGFESPLLGYFPASFKRPYEYEEIENANIVQRTELLNRLNSSTDPILIVTYPEALSEKVISKKTLLANTLHLKTGDNLDLNFITEMLVSYDFDKTDFVYEAGQFAIRGGIFDIFSYASEQPYRVELWGDEIESIRMFDPDSQLSSKTVESINILPNIQDKISKEETVPLFSFLPANTPTWATDVSFVLDKIDDNLERITSIYDQKQAAGGDINLLLKPSHSFIDRNQALNYFKTAPTVELGKRAFFKSAEKISYESKSQPSFNKDFNLLIDDITENQSKGFSCYVSSDSLKQLNRLETIFTEINPSLRFLSVSANFKEGFIDLQNKILVYTDHQIFERLNRYKQKDSHSKSKALTIKELKSLQAGDYVTHVDYGIGRFAGMETIDVSGKKQEAIRLIYKDNDLLFVNIHSLHKIAKYSGKEGEPPNMSKLGTGDWENKKSKVKRQVKDIAKELIALYAKRREVHGFAFSPDNYMQIELESSFMYEDTPDQASATAKVKEDMEKPYPMDRLVCGDVGFGKTEVAIRAAFKAVNDSKQVAILVPTTILAMQHHRTFAERLAKMPVNVDYINRFKSAADTTKTLKALKEGKVDIVIGTHKLINKSIEFKNLGLLIIDEEQKFGVKAKDRIKELKLNVDVLTLTATPIPRTLHFSLMGARDLSVIATPPPNRQPVTTHVEMFKEEIIRDAISYELNRGGQVFFVHNRVNDIDSIANIIYRLVPEARIGVAHGQMEGDKLEKVMMRFIENEINILISTNIIESGLDIPNANTIIINQAHMFGLSDLHQMRGRVGRSNKKAYCFLLVPPTSGLTKDARKRLQTLEEFTDLGDGFKVAMRDLDIRGAGNLLGSEQSGFINDLGYDMYHKILDEAVAELKEKEFKDLFKDELLGKVFKIEDCQVETDLEILIPDTYISNISERLSVYNSIDALKNKEELNIFKQSLIDRFGKLPNEVVTLFEVVNVRWKAENIGFEKITLKNNILKGFFVSEKHQEYYQTDKFGKILDYIKMHPKECSLKQIKEKLIFTAEKATNIDKVRDLFDKILTFIGEKQNN</sequence>
<dbReference type="Pfam" id="PF03461">
    <property type="entry name" value="TRCF"/>
    <property type="match status" value="1"/>
</dbReference>
<dbReference type="HAMAP" id="MF_00969">
    <property type="entry name" value="TRCF"/>
    <property type="match status" value="1"/>
</dbReference>
<evidence type="ECO:0000259" key="11">
    <source>
        <dbReference type="PROSITE" id="PS51194"/>
    </source>
</evidence>
<keyword evidence="3 9" id="KW-0227">DNA damage</keyword>
<dbReference type="InterPro" id="IPR041471">
    <property type="entry name" value="UvrB_inter"/>
</dbReference>
<dbReference type="InterPro" id="IPR027417">
    <property type="entry name" value="P-loop_NTPase"/>
</dbReference>
<evidence type="ECO:0000256" key="2">
    <source>
        <dbReference type="ARBA" id="ARBA00022741"/>
    </source>
</evidence>
<evidence type="ECO:0000259" key="10">
    <source>
        <dbReference type="PROSITE" id="PS51192"/>
    </source>
</evidence>
<dbReference type="SUPFAM" id="SSF143517">
    <property type="entry name" value="TRCF domain-like"/>
    <property type="match status" value="1"/>
</dbReference>
<evidence type="ECO:0000256" key="1">
    <source>
        <dbReference type="ARBA" id="ARBA00022490"/>
    </source>
</evidence>
<protein>
    <recommendedName>
        <fullName evidence="9">Transcription-repair-coupling factor</fullName>
        <shortName evidence="9">TRCF</shortName>
        <ecNumber evidence="9">3.6.4.-</ecNumber>
    </recommendedName>
</protein>
<dbReference type="Pfam" id="PF00271">
    <property type="entry name" value="Helicase_C"/>
    <property type="match status" value="1"/>
</dbReference>
<proteinExistence type="inferred from homology"/>
<dbReference type="Pfam" id="PF17757">
    <property type="entry name" value="UvrB_inter"/>
    <property type="match status" value="1"/>
</dbReference>
<dbReference type="Proteomes" id="UP001595616">
    <property type="component" value="Unassembled WGS sequence"/>
</dbReference>